<dbReference type="PROSITE" id="PS50077">
    <property type="entry name" value="HEAT_REPEAT"/>
    <property type="match status" value="1"/>
</dbReference>
<dbReference type="Pfam" id="PF25574">
    <property type="entry name" value="TPR_IMB1"/>
    <property type="match status" value="1"/>
</dbReference>
<keyword evidence="6" id="KW-0653">Protein transport</keyword>
<evidence type="ECO:0000313" key="10">
    <source>
        <dbReference type="EMBL" id="KAK7204096.1"/>
    </source>
</evidence>
<evidence type="ECO:0000256" key="7">
    <source>
        <dbReference type="ARBA" id="ARBA00023242"/>
    </source>
</evidence>
<dbReference type="EMBL" id="JBBJBU010000009">
    <property type="protein sequence ID" value="KAK7204096.1"/>
    <property type="molecule type" value="Genomic_DNA"/>
</dbReference>
<evidence type="ECO:0000256" key="2">
    <source>
        <dbReference type="ARBA" id="ARBA00004496"/>
    </source>
</evidence>
<evidence type="ECO:0000256" key="4">
    <source>
        <dbReference type="ARBA" id="ARBA00022490"/>
    </source>
</evidence>
<evidence type="ECO:0000256" key="8">
    <source>
        <dbReference type="PROSITE-ProRule" id="PRU00103"/>
    </source>
</evidence>
<keyword evidence="11" id="KW-1185">Reference proteome</keyword>
<dbReference type="Gene3D" id="1.25.10.10">
    <property type="entry name" value="Leucine-rich Repeat Variant"/>
    <property type="match status" value="1"/>
</dbReference>
<sequence length="1057" mass="116231">MADPQFALEISNLLEQITAPNSEVIKAASSKLQKEYYVSEKCVPALIQIIQQSPSVQLRQLAAIEARKLVPAYWDELDAGLKAQIRMTLFQSTLQEPVSIVRHASSRVISEIAKCDLPNNEWVELPSYVQKAATSSAANEREVGVYLLYSLLESMDPTFTEKIGDFLTLFSQTINDPESQTVRTDTLLALGKIAEIIDTNSEHVAVFRQFLPSMVNVLKQLIEAGDTKALNQAFDVFQTLLWIESGVIGKSLGDLMQFMLELAKEPSADSEARILALQFLTNAVRFKRMKIQGLRIGPTLTSTAMSIAAESMDEIDEDAEEDSVPRLALRFIDMMSSTLPPSQVMNTLLSEIPKYLSSPNPNYRRAGLLALSVAAEGSPEFLATQLKFVLPVILQGLQDSVLEVRGAALSALAQLAEELQESISKEHETLLPLVFNMMDTSDLKVGKAACTALDAMVETMEKDVISKYLDTLMTRLIELLHQPASDISIKGPIIAAIGSAAHASQENFLPYFNTTVHALEPFLALTEGEAELDVKGMAFDAMSSMATAVGKEAFNPFASALVETAYQCFSSKHSRLRECVYLFFGCLAKIYGEEFGSFLPRIMPELFKVLEQEETGFEENDDVEVGDVDEADWNNITINSALAIEKEIAIDVLGDFAAGTKTAFLPYMEEASQLMLGLVSHFYEGIRKAAIGSLWQTVGVVYNISNPPKWQPGLPVKVPVAESVTTYSEMVMKATLEAFDEEDDRSVATVICDNFCEIIRLCGPAIVGNNTEAICTQVLAVLKKQHQCQTMEDDPEDEEYEDSAEYDVMLIESAMDCVVSLAAALGGDFTEYFRTFFPILQKFCSSSSVGERKAGVGALAEIVNGLKGAVTPWTTQLLKTFTHRLSDESIDVRSNAVYGYGMLAEYSQSSQEITATYTKTFQRLQQLLVSDAESARCIANICGCVARMCSAHPESAPIDAILPPLVYKLPLTDGFEENDPIFRLIVQLYQGQNATVQSLTGEILKALEVVFANDSEESKQFEHDATRNDVVQLLKYIYSTNPSSIPADSILAKTVQG</sequence>
<comment type="subcellular location">
    <subcellularLocation>
        <location evidence="2">Cytoplasm</location>
    </subcellularLocation>
    <subcellularLocation>
        <location evidence="1">Nucleus</location>
    </subcellularLocation>
</comment>
<dbReference type="GeneID" id="90038636"/>
<keyword evidence="3" id="KW-0813">Transport</keyword>
<evidence type="ECO:0000259" key="9">
    <source>
        <dbReference type="PROSITE" id="PS50166"/>
    </source>
</evidence>
<feature type="domain" description="Importin N-terminal" evidence="9">
    <location>
        <begin position="28"/>
        <end position="95"/>
    </location>
</feature>
<keyword evidence="5" id="KW-0677">Repeat</keyword>
<dbReference type="Proteomes" id="UP001498771">
    <property type="component" value="Unassembled WGS sequence"/>
</dbReference>
<accession>A0ABR1F2M0</accession>
<keyword evidence="4" id="KW-0963">Cytoplasm</keyword>
<name>A0ABR1F2M0_9ASCO</name>
<dbReference type="InterPro" id="IPR040122">
    <property type="entry name" value="Importin_beta"/>
</dbReference>
<dbReference type="PROSITE" id="PS50166">
    <property type="entry name" value="IMPORTIN_B_NT"/>
    <property type="match status" value="1"/>
</dbReference>
<evidence type="ECO:0000313" key="11">
    <source>
        <dbReference type="Proteomes" id="UP001498771"/>
    </source>
</evidence>
<dbReference type="InterPro" id="IPR001494">
    <property type="entry name" value="Importin-beta_N"/>
</dbReference>
<evidence type="ECO:0000256" key="1">
    <source>
        <dbReference type="ARBA" id="ARBA00004123"/>
    </source>
</evidence>
<dbReference type="InterPro" id="IPR016024">
    <property type="entry name" value="ARM-type_fold"/>
</dbReference>
<dbReference type="InterPro" id="IPR058584">
    <property type="entry name" value="IMB1_TNPO1-like_TPR"/>
</dbReference>
<dbReference type="Pfam" id="PF03810">
    <property type="entry name" value="IBN_N"/>
    <property type="match status" value="1"/>
</dbReference>
<keyword evidence="7" id="KW-0539">Nucleus</keyword>
<reference evidence="10 11" key="1">
    <citation type="submission" date="2024-03" db="EMBL/GenBank/DDBJ databases">
        <title>Genome-scale model development and genomic sequencing of the oleaginous clade Lipomyces.</title>
        <authorList>
            <consortium name="Lawrence Berkeley National Laboratory"/>
            <person name="Czajka J.J."/>
            <person name="Han Y."/>
            <person name="Kim J."/>
            <person name="Mondo S.J."/>
            <person name="Hofstad B.A."/>
            <person name="Robles A."/>
            <person name="Haridas S."/>
            <person name="Riley R."/>
            <person name="LaButti K."/>
            <person name="Pangilinan J."/>
            <person name="Andreopoulos W."/>
            <person name="Lipzen A."/>
            <person name="Yan J."/>
            <person name="Wang M."/>
            <person name="Ng V."/>
            <person name="Grigoriev I.V."/>
            <person name="Spatafora J.W."/>
            <person name="Magnuson J.K."/>
            <person name="Baker S.E."/>
            <person name="Pomraning K.R."/>
        </authorList>
    </citation>
    <scope>NUCLEOTIDE SEQUENCE [LARGE SCALE GENOMIC DNA]</scope>
    <source>
        <strain evidence="10 11">Phaff 52-87</strain>
    </source>
</reference>
<dbReference type="Pfam" id="PF25780">
    <property type="entry name" value="TPR_IPO5"/>
    <property type="match status" value="1"/>
</dbReference>
<protein>
    <submittedName>
        <fullName evidence="10">Armadillo-type protein</fullName>
    </submittedName>
</protein>
<dbReference type="PANTHER" id="PTHR10527">
    <property type="entry name" value="IMPORTIN BETA"/>
    <property type="match status" value="1"/>
</dbReference>
<dbReference type="InterPro" id="IPR011989">
    <property type="entry name" value="ARM-like"/>
</dbReference>
<proteinExistence type="predicted"/>
<comment type="caution">
    <text evidence="10">The sequence shown here is derived from an EMBL/GenBank/DDBJ whole genome shotgun (WGS) entry which is preliminary data.</text>
</comment>
<gene>
    <name evidence="10" type="ORF">BZA70DRAFT_281461</name>
</gene>
<dbReference type="SUPFAM" id="SSF48371">
    <property type="entry name" value="ARM repeat"/>
    <property type="match status" value="2"/>
</dbReference>
<organism evidence="10 11">
    <name type="scientific">Myxozyma melibiosi</name>
    <dbReference type="NCBI Taxonomy" id="54550"/>
    <lineage>
        <taxon>Eukaryota</taxon>
        <taxon>Fungi</taxon>
        <taxon>Dikarya</taxon>
        <taxon>Ascomycota</taxon>
        <taxon>Saccharomycotina</taxon>
        <taxon>Lipomycetes</taxon>
        <taxon>Lipomycetales</taxon>
        <taxon>Lipomycetaceae</taxon>
        <taxon>Myxozyma</taxon>
    </lineage>
</organism>
<dbReference type="RefSeq" id="XP_064767129.1">
    <property type="nucleotide sequence ID" value="XM_064913124.1"/>
</dbReference>
<dbReference type="InterPro" id="IPR021133">
    <property type="entry name" value="HEAT_type_2"/>
</dbReference>
<evidence type="ECO:0000256" key="5">
    <source>
        <dbReference type="ARBA" id="ARBA00022737"/>
    </source>
</evidence>
<feature type="repeat" description="HEAT" evidence="8">
    <location>
        <begin position="389"/>
        <end position="427"/>
    </location>
</feature>
<evidence type="ECO:0000256" key="6">
    <source>
        <dbReference type="ARBA" id="ARBA00022927"/>
    </source>
</evidence>
<dbReference type="InterPro" id="IPR057672">
    <property type="entry name" value="TPR_IPO4/5"/>
</dbReference>
<evidence type="ECO:0000256" key="3">
    <source>
        <dbReference type="ARBA" id="ARBA00022448"/>
    </source>
</evidence>
<dbReference type="SMART" id="SM00913">
    <property type="entry name" value="IBN_N"/>
    <property type="match status" value="1"/>
</dbReference>